<comment type="caution">
    <text evidence="7">The sequence shown here is derived from an EMBL/GenBank/DDBJ whole genome shotgun (WGS) entry which is preliminary data.</text>
</comment>
<feature type="transmembrane region" description="Helical" evidence="5">
    <location>
        <begin position="348"/>
        <end position="368"/>
    </location>
</feature>
<name>A0ABT8G1Q7_9MICO</name>
<evidence type="ECO:0000256" key="4">
    <source>
        <dbReference type="ARBA" id="ARBA00022840"/>
    </source>
</evidence>
<sequence>MTPLRRRDSAAPEAEVTGTLRLESSVRVLLRRLRPGDIAVIDVMDLDSRTAEEIVSSRPAAVVNAQRTLSGRYPAGGAAVLVSAGIPVVDDAGNAVMALMDGTRATLGDDGVLRAGDRELASGTLLTPDSVGEALVSAEEGLRVQLTAFAADAVDRVEREAPMLLESKGLPEVEVDLKDRQVVIVAPGYQHRARLKSLRPYLREHRPVIIAVSDAADAVLEGAYPAAIVVGDVEGVSERALTKTTSIVLHDPTGGDAGSSRLDTLGLAHAKVESTLGSTDVAILMAHAAGAASIVTIGVPADLTSLLESSAHDHVAGAAGTFLARLQAGDRLIDGEALAVLYRHRYPWWVVGALLFSAVLALGVAFWITPGGRPWLEDVWQTVGGWIGVA</sequence>
<dbReference type="Pfam" id="PF12555">
    <property type="entry name" value="SteA-like_C"/>
    <property type="match status" value="1"/>
</dbReference>
<keyword evidence="8" id="KW-1185">Reference proteome</keyword>
<evidence type="ECO:0000259" key="6">
    <source>
        <dbReference type="Pfam" id="PF12555"/>
    </source>
</evidence>
<dbReference type="RefSeq" id="WP_301128251.1">
    <property type="nucleotide sequence ID" value="NZ_JAUHPV010000005.1"/>
</dbReference>
<evidence type="ECO:0000313" key="8">
    <source>
        <dbReference type="Proteomes" id="UP001172738"/>
    </source>
</evidence>
<keyword evidence="5" id="KW-1133">Transmembrane helix</keyword>
<accession>A0ABT8G1Q7</accession>
<keyword evidence="5" id="KW-0812">Transmembrane</keyword>
<dbReference type="InterPro" id="IPR022215">
    <property type="entry name" value="SteA-like_C"/>
</dbReference>
<keyword evidence="2" id="KW-0547">Nucleotide-binding</keyword>
<proteinExistence type="predicted"/>
<evidence type="ECO:0000313" key="7">
    <source>
        <dbReference type="EMBL" id="MDN4473071.1"/>
    </source>
</evidence>
<reference evidence="7" key="1">
    <citation type="submission" date="2023-06" db="EMBL/GenBank/DDBJ databases">
        <title>SYSU T00b26.</title>
        <authorList>
            <person name="Gao L."/>
            <person name="Fang B.-Z."/>
            <person name="Li W.-J."/>
        </authorList>
    </citation>
    <scope>NUCLEOTIDE SEQUENCE</scope>
    <source>
        <strain evidence="7">SYSU T00b26</strain>
    </source>
</reference>
<keyword evidence="3" id="KW-0418">Kinase</keyword>
<keyword evidence="5" id="KW-0472">Membrane</keyword>
<evidence type="ECO:0000256" key="1">
    <source>
        <dbReference type="ARBA" id="ARBA00022679"/>
    </source>
</evidence>
<dbReference type="NCBIfam" id="NF040608">
    <property type="entry name" value="division_SteA"/>
    <property type="match status" value="1"/>
</dbReference>
<keyword evidence="4" id="KW-0067">ATP-binding</keyword>
<evidence type="ECO:0000256" key="2">
    <source>
        <dbReference type="ARBA" id="ARBA00022741"/>
    </source>
</evidence>
<evidence type="ECO:0000256" key="3">
    <source>
        <dbReference type="ARBA" id="ARBA00022777"/>
    </source>
</evidence>
<dbReference type="EMBL" id="JAUHPV010000005">
    <property type="protein sequence ID" value="MDN4473071.1"/>
    <property type="molecule type" value="Genomic_DNA"/>
</dbReference>
<dbReference type="InterPro" id="IPR036759">
    <property type="entry name" value="TPK_catalytic_sf"/>
</dbReference>
<protein>
    <submittedName>
        <fullName evidence="7">Cytokinetic ring protein SteA</fullName>
    </submittedName>
</protein>
<dbReference type="SUPFAM" id="SSF63999">
    <property type="entry name" value="Thiamin pyrophosphokinase, catalytic domain"/>
    <property type="match status" value="1"/>
</dbReference>
<keyword evidence="1" id="KW-0808">Transferase</keyword>
<feature type="domain" description="SteA-like C-terminal" evidence="6">
    <location>
        <begin position="339"/>
        <end position="383"/>
    </location>
</feature>
<organism evidence="7 8">
    <name type="scientific">Demequina zhanjiangensis</name>
    <dbReference type="NCBI Taxonomy" id="3051659"/>
    <lineage>
        <taxon>Bacteria</taxon>
        <taxon>Bacillati</taxon>
        <taxon>Actinomycetota</taxon>
        <taxon>Actinomycetes</taxon>
        <taxon>Micrococcales</taxon>
        <taxon>Demequinaceae</taxon>
        <taxon>Demequina</taxon>
    </lineage>
</organism>
<evidence type="ECO:0000256" key="5">
    <source>
        <dbReference type="SAM" id="Phobius"/>
    </source>
</evidence>
<dbReference type="Proteomes" id="UP001172738">
    <property type="component" value="Unassembled WGS sequence"/>
</dbReference>
<gene>
    <name evidence="7" type="primary">steA</name>
    <name evidence="7" type="ORF">QQX04_08730</name>
</gene>
<dbReference type="InterPro" id="IPR047795">
    <property type="entry name" value="Put_SteA-like"/>
</dbReference>